<dbReference type="HOGENOM" id="CLU_046571_2_0_1"/>
<proteinExistence type="predicted"/>
<protein>
    <submittedName>
        <fullName evidence="1">Uncharacterized protein</fullName>
    </submittedName>
</protein>
<reference evidence="2" key="1">
    <citation type="journal article" date="2011" name="Proc. Natl. Acad. Sci. U.S.A.">
        <title>Obligate biotrophy features unraveled by the genomic analysis of rust fungi.</title>
        <authorList>
            <person name="Duplessis S."/>
            <person name="Cuomo C.A."/>
            <person name="Lin Y.-C."/>
            <person name="Aerts A."/>
            <person name="Tisserant E."/>
            <person name="Veneault-Fourrey C."/>
            <person name="Joly D.L."/>
            <person name="Hacquard S."/>
            <person name="Amselem J."/>
            <person name="Cantarel B.L."/>
            <person name="Chiu R."/>
            <person name="Coutinho P.M."/>
            <person name="Feau N."/>
            <person name="Field M."/>
            <person name="Frey P."/>
            <person name="Gelhaye E."/>
            <person name="Goldberg J."/>
            <person name="Grabherr M.G."/>
            <person name="Kodira C.D."/>
            <person name="Kohler A."/>
            <person name="Kuees U."/>
            <person name="Lindquist E.A."/>
            <person name="Lucas S.M."/>
            <person name="Mago R."/>
            <person name="Mauceli E."/>
            <person name="Morin E."/>
            <person name="Murat C."/>
            <person name="Pangilinan J.L."/>
            <person name="Park R."/>
            <person name="Pearson M."/>
            <person name="Quesneville H."/>
            <person name="Rouhier N."/>
            <person name="Sakthikumar S."/>
            <person name="Salamov A.A."/>
            <person name="Schmutz J."/>
            <person name="Selles B."/>
            <person name="Shapiro H."/>
            <person name="Tanguay P."/>
            <person name="Tuskan G.A."/>
            <person name="Henrissat B."/>
            <person name="Van de Peer Y."/>
            <person name="Rouze P."/>
            <person name="Ellis J.G."/>
            <person name="Dodds P.N."/>
            <person name="Schein J.E."/>
            <person name="Zhong S."/>
            <person name="Hamelin R.C."/>
            <person name="Grigoriev I.V."/>
            <person name="Szabo L.J."/>
            <person name="Martin F."/>
        </authorList>
    </citation>
    <scope>NUCLEOTIDE SEQUENCE [LARGE SCALE GENOMIC DNA]</scope>
    <source>
        <strain evidence="2">98AG31 / pathotype 3-4-7</strain>
    </source>
</reference>
<dbReference type="AlphaFoldDB" id="F4S4V6"/>
<dbReference type="PANTHER" id="PTHR33096:SF1">
    <property type="entry name" value="CXC1-LIKE CYSTEINE CLUSTER ASSOCIATED WITH KDZ TRANSPOSASES DOMAIN-CONTAINING PROTEIN"/>
    <property type="match status" value="1"/>
</dbReference>
<dbReference type="GeneID" id="18936547"/>
<dbReference type="EMBL" id="GL883148">
    <property type="protein sequence ID" value="EGG00362.1"/>
    <property type="molecule type" value="Genomic_DNA"/>
</dbReference>
<accession>F4S4V6</accession>
<dbReference type="RefSeq" id="XP_007416381.1">
    <property type="nucleotide sequence ID" value="XM_007416319.1"/>
</dbReference>
<dbReference type="PANTHER" id="PTHR33096">
    <property type="entry name" value="CXC2 DOMAIN-CONTAINING PROTEIN"/>
    <property type="match status" value="1"/>
</dbReference>
<keyword evidence="2" id="KW-1185">Reference proteome</keyword>
<organism evidence="2">
    <name type="scientific">Melampsora larici-populina (strain 98AG31 / pathotype 3-4-7)</name>
    <name type="common">Poplar leaf rust fungus</name>
    <dbReference type="NCBI Taxonomy" id="747676"/>
    <lineage>
        <taxon>Eukaryota</taxon>
        <taxon>Fungi</taxon>
        <taxon>Dikarya</taxon>
        <taxon>Basidiomycota</taxon>
        <taxon>Pucciniomycotina</taxon>
        <taxon>Pucciniomycetes</taxon>
        <taxon>Pucciniales</taxon>
        <taxon>Melampsoraceae</taxon>
        <taxon>Melampsora</taxon>
    </lineage>
</organism>
<sequence length="332" mass="38301">MLGLEEELILARERLKGIQLKRRRARTQADNIDLMSLPTTVANIEEQIEAMASALGGAEFRRLAGATKDQNNALLTLSLARALLYEAKVGLVEARLRRHRHTGTRLQQYLAKHLGDKTKNVRTKYHTYMRRVDSYAIDFPDAVQPQSPELAEVMAMTLDDPFWNRGELDPAAGEEDDMNRIGIESFLSRRSAGEELRRIGREARQMTAWSNMYYERVVALGRKVDEAVGSIQSRLRSLYNIVKRQTCKLWKQWGRDLPQQLQDTATYLEGQHDLDEALKEKFATVTSWADQEWKTLAEKPIIQAEEPDLYEHAEDLHYENLYDMNGELLDYF</sequence>
<name>F4S4V6_MELLP</name>
<dbReference type="Proteomes" id="UP000001072">
    <property type="component" value="Unassembled WGS sequence"/>
</dbReference>
<gene>
    <name evidence="1" type="ORF">MELLADRAFT_93351</name>
</gene>
<evidence type="ECO:0000313" key="1">
    <source>
        <dbReference type="EMBL" id="EGG00362.1"/>
    </source>
</evidence>
<dbReference type="VEuPathDB" id="FungiDB:MELLADRAFT_93351"/>
<dbReference type="InParanoid" id="F4S4V6"/>
<dbReference type="KEGG" id="mlr:MELLADRAFT_93351"/>
<evidence type="ECO:0000313" key="2">
    <source>
        <dbReference type="Proteomes" id="UP000001072"/>
    </source>
</evidence>